<dbReference type="EMBL" id="KQ030528">
    <property type="protein sequence ID" value="KJZ74186.1"/>
    <property type="molecule type" value="Genomic_DNA"/>
</dbReference>
<dbReference type="AlphaFoldDB" id="A0A0F7ZJ71"/>
<dbReference type="Pfam" id="PF00106">
    <property type="entry name" value="adh_short"/>
    <property type="match status" value="1"/>
</dbReference>
<sequence>MGFFYSQLVQTLPYPSGSWAGKTVIITGSNVGLGKEAARHFVRLGVGRLILAVRSIDKGEAAKADIQAGASDGAADQKSVVEVWKLDMASYASVQAFAARVDRDLDRVDVVLANAGIAPTAYAVAEDNEQTITVNVVSTFLLAALVMPKLKASAAEHGTRPTLTFVSSAVHAFTSFAERSAPRGRILETVGDRALAEKRWAEQYPISKLLGVFGARALAERRPASVTPPVTVNLVHPGMCHSELARDSQSWGFWLWRQALSRSTEYGSRTLVHAASQGADSHGQYLADCAVAAPAPLVTSPEGREAQERVWEEIVAKLEAIQPGVTDNF</sequence>
<dbReference type="PANTHER" id="PTHR43157:SF31">
    <property type="entry name" value="PHOSPHATIDYLINOSITOL-GLYCAN BIOSYNTHESIS CLASS F PROTEIN"/>
    <property type="match status" value="1"/>
</dbReference>
<keyword evidence="1" id="KW-0560">Oxidoreductase</keyword>
<dbReference type="Gene3D" id="3.40.50.720">
    <property type="entry name" value="NAD(P)-binding Rossmann-like Domain"/>
    <property type="match status" value="1"/>
</dbReference>
<dbReference type="GO" id="GO:0016491">
    <property type="term" value="F:oxidoreductase activity"/>
    <property type="evidence" value="ECO:0007669"/>
    <property type="project" value="UniProtKB-KW"/>
</dbReference>
<evidence type="ECO:0000313" key="2">
    <source>
        <dbReference type="EMBL" id="KJZ74186.1"/>
    </source>
</evidence>
<dbReference type="InterPro" id="IPR036291">
    <property type="entry name" value="NAD(P)-bd_dom_sf"/>
</dbReference>
<dbReference type="PANTHER" id="PTHR43157">
    <property type="entry name" value="PHOSPHATIDYLINOSITOL-GLYCAN BIOSYNTHESIS CLASS F PROTEIN-RELATED"/>
    <property type="match status" value="1"/>
</dbReference>
<gene>
    <name evidence="2" type="ORF">HIM_06417</name>
</gene>
<keyword evidence="3" id="KW-1185">Reference proteome</keyword>
<reference evidence="2 3" key="1">
    <citation type="journal article" date="2014" name="Genome Biol. Evol.">
        <title>Comparative genomics and transcriptomics analyses reveal divergent lifestyle features of nematode endoparasitic fungus Hirsutella minnesotensis.</title>
        <authorList>
            <person name="Lai Y."/>
            <person name="Liu K."/>
            <person name="Zhang X."/>
            <person name="Zhang X."/>
            <person name="Li K."/>
            <person name="Wang N."/>
            <person name="Shu C."/>
            <person name="Wu Y."/>
            <person name="Wang C."/>
            <person name="Bushley K.E."/>
            <person name="Xiang M."/>
            <person name="Liu X."/>
        </authorList>
    </citation>
    <scope>NUCLEOTIDE SEQUENCE [LARGE SCALE GENOMIC DNA]</scope>
    <source>
        <strain evidence="2 3">3608</strain>
    </source>
</reference>
<protein>
    <submittedName>
        <fullName evidence="2">Uncharacterized protein</fullName>
    </submittedName>
</protein>
<dbReference type="Proteomes" id="UP000054481">
    <property type="component" value="Unassembled WGS sequence"/>
</dbReference>
<dbReference type="InterPro" id="IPR002347">
    <property type="entry name" value="SDR_fam"/>
</dbReference>
<proteinExistence type="predicted"/>
<dbReference type="OrthoDB" id="542013at2759"/>
<organism evidence="2 3">
    <name type="scientific">Hirsutella minnesotensis 3608</name>
    <dbReference type="NCBI Taxonomy" id="1043627"/>
    <lineage>
        <taxon>Eukaryota</taxon>
        <taxon>Fungi</taxon>
        <taxon>Dikarya</taxon>
        <taxon>Ascomycota</taxon>
        <taxon>Pezizomycotina</taxon>
        <taxon>Sordariomycetes</taxon>
        <taxon>Hypocreomycetidae</taxon>
        <taxon>Hypocreales</taxon>
        <taxon>Ophiocordycipitaceae</taxon>
        <taxon>Hirsutella</taxon>
    </lineage>
</organism>
<accession>A0A0F7ZJ71</accession>
<name>A0A0F7ZJ71_9HYPO</name>
<dbReference type="SUPFAM" id="SSF51735">
    <property type="entry name" value="NAD(P)-binding Rossmann-fold domains"/>
    <property type="match status" value="1"/>
</dbReference>
<dbReference type="PRINTS" id="PR00081">
    <property type="entry name" value="GDHRDH"/>
</dbReference>
<evidence type="ECO:0000256" key="1">
    <source>
        <dbReference type="ARBA" id="ARBA00023002"/>
    </source>
</evidence>
<evidence type="ECO:0000313" key="3">
    <source>
        <dbReference type="Proteomes" id="UP000054481"/>
    </source>
</evidence>